<dbReference type="EMBL" id="AYYQ01000006">
    <property type="protein sequence ID" value="KRM69255.1"/>
    <property type="molecule type" value="Genomic_DNA"/>
</dbReference>
<name>A0A0R2AQX7_9LACO</name>
<dbReference type="InterPro" id="IPR025669">
    <property type="entry name" value="AAA_dom"/>
</dbReference>
<dbReference type="PANTHER" id="PTHR13696">
    <property type="entry name" value="P-LOOP CONTAINING NUCLEOSIDE TRIPHOSPHATE HYDROLASE"/>
    <property type="match status" value="1"/>
</dbReference>
<sequence length="284" mass="32459">MYKKEDLIKKLKSRKKAITITIGNQKGGVGKTTNATLIGYMLSKFGIKTLVADLDPQSNATKSLMLTKSNNTPDEVSTISKTLMAGVQEGNLTDLPVNIVPNLDLLPSFIDFEDFPKFIYRNTSSDEEVDHFLEPMFEPLKEKYDIILLDVPPMSLEVTNNSVIMSDYVLISLQTQERALTGAENYLNTLLKLRNQYELDVDILGVLEVLHKNKGTVDQYIMKTAKKEFGAENIFENVVPQMERIKRFDVNGIKEVDFFDKKVIGVYERVTNEFLKRLNYYEYE</sequence>
<keyword evidence="3" id="KW-1185">Reference proteome</keyword>
<organism evidence="2 3">
    <name type="scientific">Apilactobacillus ozensis DSM 23829 = JCM 17196</name>
    <dbReference type="NCBI Taxonomy" id="1423781"/>
    <lineage>
        <taxon>Bacteria</taxon>
        <taxon>Bacillati</taxon>
        <taxon>Bacillota</taxon>
        <taxon>Bacilli</taxon>
        <taxon>Lactobacillales</taxon>
        <taxon>Lactobacillaceae</taxon>
        <taxon>Apilactobacillus</taxon>
    </lineage>
</organism>
<dbReference type="SUPFAM" id="SSF52540">
    <property type="entry name" value="P-loop containing nucleoside triphosphate hydrolases"/>
    <property type="match status" value="1"/>
</dbReference>
<dbReference type="AlphaFoldDB" id="A0A0R2AQX7"/>
<gene>
    <name evidence="2" type="ORF">FD06_GL000314</name>
</gene>
<reference evidence="2 3" key="1">
    <citation type="journal article" date="2015" name="Genome Announc.">
        <title>Expanding the biotechnology potential of lactobacilli through comparative genomics of 213 strains and associated genera.</title>
        <authorList>
            <person name="Sun Z."/>
            <person name="Harris H.M."/>
            <person name="McCann A."/>
            <person name="Guo C."/>
            <person name="Argimon S."/>
            <person name="Zhang W."/>
            <person name="Yang X."/>
            <person name="Jeffery I.B."/>
            <person name="Cooney J.C."/>
            <person name="Kagawa T.F."/>
            <person name="Liu W."/>
            <person name="Song Y."/>
            <person name="Salvetti E."/>
            <person name="Wrobel A."/>
            <person name="Rasinkangas P."/>
            <person name="Parkhill J."/>
            <person name="Rea M.C."/>
            <person name="O'Sullivan O."/>
            <person name="Ritari J."/>
            <person name="Douillard F.P."/>
            <person name="Paul Ross R."/>
            <person name="Yang R."/>
            <person name="Briner A.E."/>
            <person name="Felis G.E."/>
            <person name="de Vos W.M."/>
            <person name="Barrangou R."/>
            <person name="Klaenhammer T.R."/>
            <person name="Caufield P.W."/>
            <person name="Cui Y."/>
            <person name="Zhang H."/>
            <person name="O'Toole P.W."/>
        </authorList>
    </citation>
    <scope>NUCLEOTIDE SEQUENCE [LARGE SCALE GENOMIC DNA]</scope>
    <source>
        <strain evidence="2 3">DSM 23829</strain>
    </source>
</reference>
<dbReference type="RefSeq" id="WP_056965806.1">
    <property type="nucleotide sequence ID" value="NZ_AYYQ01000006.1"/>
</dbReference>
<dbReference type="CDD" id="cd02042">
    <property type="entry name" value="ParAB_family"/>
    <property type="match status" value="1"/>
</dbReference>
<comment type="caution">
    <text evidence="2">The sequence shown here is derived from an EMBL/GenBank/DDBJ whole genome shotgun (WGS) entry which is preliminary data.</text>
</comment>
<evidence type="ECO:0000313" key="3">
    <source>
        <dbReference type="Proteomes" id="UP000052012"/>
    </source>
</evidence>
<protein>
    <submittedName>
        <fullName evidence="2">RepB</fullName>
    </submittedName>
</protein>
<dbReference type="OrthoDB" id="9815116at2"/>
<evidence type="ECO:0000259" key="1">
    <source>
        <dbReference type="Pfam" id="PF13614"/>
    </source>
</evidence>
<dbReference type="PANTHER" id="PTHR13696:SF99">
    <property type="entry name" value="COBYRINIC ACID AC-DIAMIDE SYNTHASE"/>
    <property type="match status" value="1"/>
</dbReference>
<accession>A0A0R2AQX7</accession>
<evidence type="ECO:0000313" key="2">
    <source>
        <dbReference type="EMBL" id="KRM69255.1"/>
    </source>
</evidence>
<dbReference type="PATRIC" id="fig|1423781.4.peg.319"/>
<dbReference type="STRING" id="1423781.FD06_GL000314"/>
<dbReference type="Pfam" id="PF13614">
    <property type="entry name" value="AAA_31"/>
    <property type="match status" value="1"/>
</dbReference>
<dbReference type="InterPro" id="IPR050678">
    <property type="entry name" value="DNA_Partitioning_ATPase"/>
</dbReference>
<dbReference type="Proteomes" id="UP000052012">
    <property type="component" value="Unassembled WGS sequence"/>
</dbReference>
<dbReference type="InterPro" id="IPR027417">
    <property type="entry name" value="P-loop_NTPase"/>
</dbReference>
<proteinExistence type="predicted"/>
<feature type="domain" description="AAA" evidence="1">
    <location>
        <begin position="19"/>
        <end position="201"/>
    </location>
</feature>
<dbReference type="Gene3D" id="3.40.50.300">
    <property type="entry name" value="P-loop containing nucleotide triphosphate hydrolases"/>
    <property type="match status" value="1"/>
</dbReference>